<organism evidence="1 2">
    <name type="scientific">Nasonia vitripennis</name>
    <name type="common">Parasitic wasp</name>
    <dbReference type="NCBI Taxonomy" id="7425"/>
    <lineage>
        <taxon>Eukaryota</taxon>
        <taxon>Metazoa</taxon>
        <taxon>Ecdysozoa</taxon>
        <taxon>Arthropoda</taxon>
        <taxon>Hexapoda</taxon>
        <taxon>Insecta</taxon>
        <taxon>Pterygota</taxon>
        <taxon>Neoptera</taxon>
        <taxon>Endopterygota</taxon>
        <taxon>Hymenoptera</taxon>
        <taxon>Apocrita</taxon>
        <taxon>Proctotrupomorpha</taxon>
        <taxon>Chalcidoidea</taxon>
        <taxon>Pteromalidae</taxon>
        <taxon>Pteromalinae</taxon>
        <taxon>Nasonia</taxon>
    </lineage>
</organism>
<evidence type="ECO:0000313" key="1">
    <source>
        <dbReference type="EnsemblMetazoa" id="XP_031789106"/>
    </source>
</evidence>
<accession>A0A7M7QKJ0</accession>
<dbReference type="GeneID" id="116415691"/>
<dbReference type="InParanoid" id="A0A7M7QKJ0"/>
<evidence type="ECO:0000313" key="2">
    <source>
        <dbReference type="Proteomes" id="UP000002358"/>
    </source>
</evidence>
<proteinExistence type="predicted"/>
<dbReference type="AlphaFoldDB" id="A0A7M7QKJ0"/>
<name>A0A7M7QKJ0_NASVI</name>
<sequence>MENQNAKTLAPEHQKMKNYTNKLIAICICYFYKEFAHCIYKGEKMPLAAKKCILVKMHGLQPTNNQKSKLDNYLNWYKVYLQEESKYIIDTAMEYVMLSDIQRRELRIVIKPLEKENKNFKTSEIPANISEQEIRSNDAFIKYTRQEIYDIVGFNNEIDEHLVELEKVSDKYNDSNCTEENLTDHKKVKEDKHHLLDVENPCLNNLRKKNYKKKSICKVLPVLHYSKCVHFLFRFICEKVEDCFMQVGAVTYFHD</sequence>
<protein>
    <submittedName>
        <fullName evidence="1">Uncharacterized protein</fullName>
    </submittedName>
</protein>
<keyword evidence="2" id="KW-1185">Reference proteome</keyword>
<dbReference type="Proteomes" id="UP000002358">
    <property type="component" value="Unassembled WGS sequence"/>
</dbReference>
<dbReference type="RefSeq" id="XP_031789106.1">
    <property type="nucleotide sequence ID" value="XM_031933246.2"/>
</dbReference>
<dbReference type="EnsemblMetazoa" id="XM_031933246">
    <property type="protein sequence ID" value="XP_031789106"/>
    <property type="gene ID" value="LOC116415691"/>
</dbReference>
<dbReference type="KEGG" id="nvi:116415691"/>
<reference evidence="1" key="1">
    <citation type="submission" date="2021-01" db="UniProtKB">
        <authorList>
            <consortium name="EnsemblMetazoa"/>
        </authorList>
    </citation>
    <scope>IDENTIFICATION</scope>
</reference>